<feature type="coiled-coil region" evidence="1">
    <location>
        <begin position="149"/>
        <end position="232"/>
    </location>
</feature>
<sequence>MTDFDTTAFSYTIVTGCIIAFKYFVLFLFPFSELIRKIQAQSTLNSEIATKLENFEKNVGTLLSNGINSKKNDINNNNDNKTGTDNTKTESNASSSGTSDNDTSTSTKTISPLSASVPVSPKNTPPSLSPQNSLIDDVKHLRMQSNEAALDLSDKIDDLNDKNQVLKAQIVALENQLEEEQSKANKTHNMMANRLDILEGYLQSGAKLESQRKQENQQIQILSQKNTDLINQRINTVEEQLMLSLREFEDRRSKELQSLVGTFKSLRQHYDDIKIELDKQIQITADQGKDLAVNTETIRDTFSSDALANLGQAVRDAMNMCERKLVEMEADYKKMQTELGKTDENLNIAKDRVVEMNTELHDMREGIMVNMTDQSGRLGWLSQQVAEIVDELGFESDGFRRNQDDGNSPEETGDEIF</sequence>
<dbReference type="InParanoid" id="S2KA62"/>
<feature type="region of interest" description="Disordered" evidence="2">
    <location>
        <begin position="66"/>
        <end position="133"/>
    </location>
</feature>
<dbReference type="AlphaFoldDB" id="S2KA62"/>
<feature type="transmembrane region" description="Helical" evidence="3">
    <location>
        <begin position="6"/>
        <end position="29"/>
    </location>
</feature>
<dbReference type="EMBL" id="KE123901">
    <property type="protein sequence ID" value="EPB92318.1"/>
    <property type="molecule type" value="Genomic_DNA"/>
</dbReference>
<organism evidence="4 5">
    <name type="scientific">Mucor circinelloides f. circinelloides (strain 1006PhL)</name>
    <name type="common">Mucormycosis agent</name>
    <name type="synonym">Calyptromyces circinelloides</name>
    <dbReference type="NCBI Taxonomy" id="1220926"/>
    <lineage>
        <taxon>Eukaryota</taxon>
        <taxon>Fungi</taxon>
        <taxon>Fungi incertae sedis</taxon>
        <taxon>Mucoromycota</taxon>
        <taxon>Mucoromycotina</taxon>
        <taxon>Mucoromycetes</taxon>
        <taxon>Mucorales</taxon>
        <taxon>Mucorineae</taxon>
        <taxon>Mucoraceae</taxon>
        <taxon>Mucor</taxon>
    </lineage>
</organism>
<accession>S2KA62</accession>
<keyword evidence="3" id="KW-0812">Transmembrane</keyword>
<keyword evidence="3" id="KW-1133">Transmembrane helix</keyword>
<feature type="compositionally biased region" description="Acidic residues" evidence="2">
    <location>
        <begin position="407"/>
        <end position="417"/>
    </location>
</feature>
<evidence type="ECO:0000256" key="1">
    <source>
        <dbReference type="SAM" id="Coils"/>
    </source>
</evidence>
<dbReference type="VEuPathDB" id="FungiDB:HMPREF1544_00887"/>
<evidence type="ECO:0000256" key="3">
    <source>
        <dbReference type="SAM" id="Phobius"/>
    </source>
</evidence>
<feature type="compositionally biased region" description="Low complexity" evidence="2">
    <location>
        <begin position="66"/>
        <end position="111"/>
    </location>
</feature>
<name>S2KA62_MUCC1</name>
<feature type="coiled-coil region" evidence="1">
    <location>
        <begin position="318"/>
        <end position="352"/>
    </location>
</feature>
<reference evidence="5" key="1">
    <citation type="submission" date="2013-05" db="EMBL/GenBank/DDBJ databases">
        <title>The Genome sequence of Mucor circinelloides f. circinelloides 1006PhL.</title>
        <authorList>
            <consortium name="The Broad Institute Genomics Platform"/>
            <person name="Cuomo C."/>
            <person name="Earl A."/>
            <person name="Findley K."/>
            <person name="Lee S.C."/>
            <person name="Walker B."/>
            <person name="Young S."/>
            <person name="Zeng Q."/>
            <person name="Gargeya S."/>
            <person name="Fitzgerald M."/>
            <person name="Haas B."/>
            <person name="Abouelleil A."/>
            <person name="Allen A.W."/>
            <person name="Alvarado L."/>
            <person name="Arachchi H.M."/>
            <person name="Berlin A.M."/>
            <person name="Chapman S.B."/>
            <person name="Gainer-Dewar J."/>
            <person name="Goldberg J."/>
            <person name="Griggs A."/>
            <person name="Gujja S."/>
            <person name="Hansen M."/>
            <person name="Howarth C."/>
            <person name="Imamovic A."/>
            <person name="Ireland A."/>
            <person name="Larimer J."/>
            <person name="McCowan C."/>
            <person name="Murphy C."/>
            <person name="Pearson M."/>
            <person name="Poon T.W."/>
            <person name="Priest M."/>
            <person name="Roberts A."/>
            <person name="Saif S."/>
            <person name="Shea T."/>
            <person name="Sisk P."/>
            <person name="Sykes S."/>
            <person name="Wortman J."/>
            <person name="Nusbaum C."/>
            <person name="Birren B."/>
        </authorList>
    </citation>
    <scope>NUCLEOTIDE SEQUENCE [LARGE SCALE GENOMIC DNA]</scope>
    <source>
        <strain evidence="5">1006PhL</strain>
    </source>
</reference>
<dbReference type="OrthoDB" id="10266508at2759"/>
<evidence type="ECO:0000313" key="4">
    <source>
        <dbReference type="EMBL" id="EPB92318.1"/>
    </source>
</evidence>
<feature type="region of interest" description="Disordered" evidence="2">
    <location>
        <begin position="397"/>
        <end position="417"/>
    </location>
</feature>
<protein>
    <submittedName>
        <fullName evidence="4">Uncharacterized protein</fullName>
    </submittedName>
</protein>
<dbReference type="Proteomes" id="UP000014254">
    <property type="component" value="Unassembled WGS sequence"/>
</dbReference>
<evidence type="ECO:0000256" key="2">
    <source>
        <dbReference type="SAM" id="MobiDB-lite"/>
    </source>
</evidence>
<keyword evidence="5" id="KW-1185">Reference proteome</keyword>
<gene>
    <name evidence="4" type="ORF">HMPREF1544_00887</name>
</gene>
<keyword evidence="1" id="KW-0175">Coiled coil</keyword>
<keyword evidence="3" id="KW-0472">Membrane</keyword>
<proteinExistence type="predicted"/>
<dbReference type="OMA" id="GWMSENI"/>
<evidence type="ECO:0000313" key="5">
    <source>
        <dbReference type="Proteomes" id="UP000014254"/>
    </source>
</evidence>